<organism evidence="2 3">
    <name type="scientific">Streptomyces spororaveus</name>
    <dbReference type="NCBI Taxonomy" id="284039"/>
    <lineage>
        <taxon>Bacteria</taxon>
        <taxon>Bacillati</taxon>
        <taxon>Actinomycetota</taxon>
        <taxon>Actinomycetes</taxon>
        <taxon>Kitasatosporales</taxon>
        <taxon>Streptomycetaceae</taxon>
        <taxon>Streptomyces</taxon>
    </lineage>
</organism>
<evidence type="ECO:0000256" key="1">
    <source>
        <dbReference type="SAM" id="MobiDB-lite"/>
    </source>
</evidence>
<feature type="region of interest" description="Disordered" evidence="1">
    <location>
        <begin position="68"/>
        <end position="92"/>
    </location>
</feature>
<dbReference type="Proteomes" id="UP000608522">
    <property type="component" value="Unassembled WGS sequence"/>
</dbReference>
<feature type="compositionally biased region" description="Basic residues" evidence="1">
    <location>
        <begin position="79"/>
        <end position="92"/>
    </location>
</feature>
<proteinExistence type="predicted"/>
<reference evidence="3" key="1">
    <citation type="submission" date="2023-07" db="EMBL/GenBank/DDBJ databases">
        <title>Whole genome shotgun sequence of Streptomyces spororaveus NBRC 15456.</title>
        <authorList>
            <person name="Komaki H."/>
            <person name="Tamura T."/>
        </authorList>
    </citation>
    <scope>NUCLEOTIDE SEQUENCE [LARGE SCALE GENOMIC DNA]</scope>
    <source>
        <strain evidence="3">NBRC 15456</strain>
    </source>
</reference>
<keyword evidence="3" id="KW-1185">Reference proteome</keyword>
<comment type="caution">
    <text evidence="2">The sequence shown here is derived from an EMBL/GenBank/DDBJ whole genome shotgun (WGS) entry which is preliminary data.</text>
</comment>
<sequence>MPDVSEAEIINAELVEDLTVMPATVTPTAPSYALTRHTLLGPGEPPPLTDEASQFTEIGFKVPKDVKRRANEGGARNTHVNRKSSRARFNRG</sequence>
<gene>
    <name evidence="2" type="ORF">Sspor_14710</name>
</gene>
<name>A0ABQ3T6E0_9ACTN</name>
<dbReference type="RefSeq" id="WP_202198272.1">
    <property type="nucleotide sequence ID" value="NZ_BAAATO010000011.1"/>
</dbReference>
<evidence type="ECO:0000313" key="2">
    <source>
        <dbReference type="EMBL" id="GHI75910.1"/>
    </source>
</evidence>
<dbReference type="EMBL" id="BNED01000005">
    <property type="protein sequence ID" value="GHI75910.1"/>
    <property type="molecule type" value="Genomic_DNA"/>
</dbReference>
<evidence type="ECO:0000313" key="3">
    <source>
        <dbReference type="Proteomes" id="UP000608522"/>
    </source>
</evidence>
<protein>
    <submittedName>
        <fullName evidence="2">Uncharacterized protein</fullName>
    </submittedName>
</protein>
<accession>A0ABQ3T6E0</accession>